<comment type="similarity">
    <text evidence="2">Belongs to the cystatin family.</text>
</comment>
<comment type="caution">
    <text evidence="8">The sequence shown here is derived from an EMBL/GenBank/DDBJ whole genome shotgun (WGS) entry which is preliminary data.</text>
</comment>
<evidence type="ECO:0000256" key="1">
    <source>
        <dbReference type="ARBA" id="ARBA00004496"/>
    </source>
</evidence>
<comment type="subcellular location">
    <subcellularLocation>
        <location evidence="1">Cytoplasm</location>
    </subcellularLocation>
</comment>
<accession>A0A1W0X6D7</accession>
<dbReference type="PANTHER" id="PTHR11414">
    <property type="entry name" value="CYSTATIN FAMILY MEMBER"/>
    <property type="match status" value="1"/>
</dbReference>
<evidence type="ECO:0000256" key="3">
    <source>
        <dbReference type="ARBA" id="ARBA00022490"/>
    </source>
</evidence>
<feature type="signal peptide" evidence="6">
    <location>
        <begin position="1"/>
        <end position="31"/>
    </location>
</feature>
<dbReference type="InterPro" id="IPR001713">
    <property type="entry name" value="Prot_inh_stefin"/>
</dbReference>
<feature type="chain" id="PRO_5012099566" description="Cystatin domain-containing protein" evidence="6">
    <location>
        <begin position="32"/>
        <end position="143"/>
    </location>
</feature>
<dbReference type="GO" id="GO:0004869">
    <property type="term" value="F:cysteine-type endopeptidase inhibitor activity"/>
    <property type="evidence" value="ECO:0007669"/>
    <property type="project" value="UniProtKB-KW"/>
</dbReference>
<dbReference type="CDD" id="cd00042">
    <property type="entry name" value="CY"/>
    <property type="match status" value="1"/>
</dbReference>
<evidence type="ECO:0000313" key="9">
    <source>
        <dbReference type="Proteomes" id="UP000192578"/>
    </source>
</evidence>
<dbReference type="SUPFAM" id="SSF54403">
    <property type="entry name" value="Cystatin/monellin"/>
    <property type="match status" value="1"/>
</dbReference>
<evidence type="ECO:0000256" key="5">
    <source>
        <dbReference type="ARBA" id="ARBA00022704"/>
    </source>
</evidence>
<keyword evidence="3" id="KW-0963">Cytoplasm</keyword>
<name>A0A1W0X6D7_HYPEX</name>
<organism evidence="8 9">
    <name type="scientific">Hypsibius exemplaris</name>
    <name type="common">Freshwater tardigrade</name>
    <dbReference type="NCBI Taxonomy" id="2072580"/>
    <lineage>
        <taxon>Eukaryota</taxon>
        <taxon>Metazoa</taxon>
        <taxon>Ecdysozoa</taxon>
        <taxon>Tardigrada</taxon>
        <taxon>Eutardigrada</taxon>
        <taxon>Parachela</taxon>
        <taxon>Hypsibioidea</taxon>
        <taxon>Hypsibiidae</taxon>
        <taxon>Hypsibius</taxon>
    </lineage>
</organism>
<evidence type="ECO:0000313" key="8">
    <source>
        <dbReference type="EMBL" id="OQV22891.1"/>
    </source>
</evidence>
<dbReference type="PRINTS" id="PR00295">
    <property type="entry name" value="STEFINA"/>
</dbReference>
<keyword evidence="5" id="KW-0789">Thiol protease inhibitor</keyword>
<keyword evidence="6" id="KW-0732">Signal</keyword>
<keyword evidence="4" id="KW-0646">Protease inhibitor</keyword>
<keyword evidence="9" id="KW-1185">Reference proteome</keyword>
<proteinExistence type="inferred from homology"/>
<gene>
    <name evidence="8" type="ORF">BV898_03322</name>
</gene>
<dbReference type="PANTHER" id="PTHR11414:SF21">
    <property type="entry name" value="CYSTATIN 14A, TANDEM DUPLICATE 1-RELATED"/>
    <property type="match status" value="1"/>
</dbReference>
<dbReference type="Gene3D" id="3.10.450.10">
    <property type="match status" value="1"/>
</dbReference>
<protein>
    <recommendedName>
        <fullName evidence="7">Cystatin domain-containing protein</fullName>
    </recommendedName>
</protein>
<evidence type="ECO:0000256" key="6">
    <source>
        <dbReference type="SAM" id="SignalP"/>
    </source>
</evidence>
<reference evidence="9" key="1">
    <citation type="submission" date="2017-01" db="EMBL/GenBank/DDBJ databases">
        <title>Comparative genomics of anhydrobiosis in the tardigrade Hypsibius dujardini.</title>
        <authorList>
            <person name="Yoshida Y."/>
            <person name="Koutsovoulos G."/>
            <person name="Laetsch D."/>
            <person name="Stevens L."/>
            <person name="Kumar S."/>
            <person name="Horikawa D."/>
            <person name="Ishino K."/>
            <person name="Komine S."/>
            <person name="Tomita M."/>
            <person name="Blaxter M."/>
            <person name="Arakawa K."/>
        </authorList>
    </citation>
    <scope>NUCLEOTIDE SEQUENCE [LARGE SCALE GENOMIC DNA]</scope>
    <source>
        <strain evidence="9">Z151</strain>
    </source>
</reference>
<feature type="domain" description="Cystatin" evidence="7">
    <location>
        <begin position="68"/>
        <end position="100"/>
    </location>
</feature>
<dbReference type="Pfam" id="PF00031">
    <property type="entry name" value="Cystatin"/>
    <property type="match status" value="1"/>
</dbReference>
<evidence type="ECO:0000256" key="4">
    <source>
        <dbReference type="ARBA" id="ARBA00022690"/>
    </source>
</evidence>
<dbReference type="AlphaFoldDB" id="A0A1W0X6D7"/>
<evidence type="ECO:0000259" key="7">
    <source>
        <dbReference type="Pfam" id="PF00031"/>
    </source>
</evidence>
<dbReference type="Proteomes" id="UP000192578">
    <property type="component" value="Unassembled WGS sequence"/>
</dbReference>
<evidence type="ECO:0000256" key="2">
    <source>
        <dbReference type="ARBA" id="ARBA00009403"/>
    </source>
</evidence>
<dbReference type="EMBL" id="MTYJ01000015">
    <property type="protein sequence ID" value="OQV22891.1"/>
    <property type="molecule type" value="Genomic_DNA"/>
</dbReference>
<dbReference type="GO" id="GO:0005829">
    <property type="term" value="C:cytosol"/>
    <property type="evidence" value="ECO:0007669"/>
    <property type="project" value="TreeGrafter"/>
</dbReference>
<dbReference type="InterPro" id="IPR000010">
    <property type="entry name" value="Cystatin_dom"/>
</dbReference>
<dbReference type="OrthoDB" id="2429551at2759"/>
<sequence length="143" mass="15536">MMATIRSPLKCELLVVVFLMALLTLKRPVEGQDESQFVAGGLGGTRPADATAQAMANQVAGAVEGLLGRIFTLFAVQSYRTQVVSGTNYYLKVLIQDTENGQYVAHLRVFKPLHGEASLTGMLFPKMWSDPVSFDGYMSTAES</sequence>
<dbReference type="InterPro" id="IPR046350">
    <property type="entry name" value="Cystatin_sf"/>
</dbReference>